<evidence type="ECO:0000256" key="1">
    <source>
        <dbReference type="ARBA" id="ARBA00000085"/>
    </source>
</evidence>
<evidence type="ECO:0000256" key="2">
    <source>
        <dbReference type="ARBA" id="ARBA00012438"/>
    </source>
</evidence>
<accession>A0A9W6QA35</accession>
<dbReference type="PANTHER" id="PTHR24421:SF10">
    <property type="entry name" value="NITRATE_NITRITE SENSOR PROTEIN NARQ"/>
    <property type="match status" value="1"/>
</dbReference>
<evidence type="ECO:0000256" key="8">
    <source>
        <dbReference type="ARBA" id="ARBA00023012"/>
    </source>
</evidence>
<dbReference type="GO" id="GO:0046983">
    <property type="term" value="F:protein dimerization activity"/>
    <property type="evidence" value="ECO:0007669"/>
    <property type="project" value="InterPro"/>
</dbReference>
<evidence type="ECO:0000313" key="13">
    <source>
        <dbReference type="Proteomes" id="UP001165041"/>
    </source>
</evidence>
<evidence type="ECO:0000256" key="5">
    <source>
        <dbReference type="ARBA" id="ARBA00022741"/>
    </source>
</evidence>
<dbReference type="GO" id="GO:0000155">
    <property type="term" value="F:phosphorelay sensor kinase activity"/>
    <property type="evidence" value="ECO:0007669"/>
    <property type="project" value="InterPro"/>
</dbReference>
<feature type="region of interest" description="Disordered" evidence="9">
    <location>
        <begin position="434"/>
        <end position="456"/>
    </location>
</feature>
<keyword evidence="4" id="KW-0808">Transferase</keyword>
<gene>
    <name evidence="12" type="ORF">Kpho02_49690</name>
</gene>
<feature type="transmembrane region" description="Helical" evidence="10">
    <location>
        <begin position="111"/>
        <end position="133"/>
    </location>
</feature>
<dbReference type="EC" id="2.7.13.3" evidence="2"/>
<feature type="compositionally biased region" description="Polar residues" evidence="9">
    <location>
        <begin position="1"/>
        <end position="12"/>
    </location>
</feature>
<feature type="transmembrane region" description="Helical" evidence="10">
    <location>
        <begin position="203"/>
        <end position="222"/>
    </location>
</feature>
<comment type="catalytic activity">
    <reaction evidence="1">
        <text>ATP + protein L-histidine = ADP + protein N-phospho-L-histidine.</text>
        <dbReference type="EC" id="2.7.13.3"/>
    </reaction>
</comment>
<comment type="caution">
    <text evidence="12">The sequence shown here is derived from an EMBL/GenBank/DDBJ whole genome shotgun (WGS) entry which is preliminary data.</text>
</comment>
<dbReference type="Pfam" id="PF02518">
    <property type="entry name" value="HATPase_c"/>
    <property type="match status" value="1"/>
</dbReference>
<dbReference type="SUPFAM" id="SSF55874">
    <property type="entry name" value="ATPase domain of HSP90 chaperone/DNA topoisomerase II/histidine kinase"/>
    <property type="match status" value="1"/>
</dbReference>
<dbReference type="InterPro" id="IPR036890">
    <property type="entry name" value="HATPase_C_sf"/>
</dbReference>
<feature type="transmembrane region" description="Helical" evidence="10">
    <location>
        <begin position="145"/>
        <end position="168"/>
    </location>
</feature>
<keyword evidence="10" id="KW-1133">Transmembrane helix</keyword>
<evidence type="ECO:0000256" key="10">
    <source>
        <dbReference type="SAM" id="Phobius"/>
    </source>
</evidence>
<feature type="domain" description="Histidine kinase/HSP90-like ATPase" evidence="11">
    <location>
        <begin position="363"/>
        <end position="454"/>
    </location>
</feature>
<keyword evidence="5" id="KW-0547">Nucleotide-binding</keyword>
<keyword evidence="7" id="KW-0067">ATP-binding</keyword>
<keyword evidence="3" id="KW-0597">Phosphoprotein</keyword>
<feature type="transmembrane region" description="Helical" evidence="10">
    <location>
        <begin position="68"/>
        <end position="90"/>
    </location>
</feature>
<dbReference type="Gene3D" id="3.30.565.10">
    <property type="entry name" value="Histidine kinase-like ATPase, C-terminal domain"/>
    <property type="match status" value="1"/>
</dbReference>
<proteinExistence type="predicted"/>
<keyword evidence="10" id="KW-0472">Membrane</keyword>
<evidence type="ECO:0000256" key="4">
    <source>
        <dbReference type="ARBA" id="ARBA00022679"/>
    </source>
</evidence>
<evidence type="ECO:0000256" key="9">
    <source>
        <dbReference type="SAM" id="MobiDB-lite"/>
    </source>
</evidence>
<keyword evidence="10" id="KW-0812">Transmembrane</keyword>
<dbReference type="PANTHER" id="PTHR24421">
    <property type="entry name" value="NITRATE/NITRITE SENSOR PROTEIN NARX-RELATED"/>
    <property type="match status" value="1"/>
</dbReference>
<organism evidence="12 13">
    <name type="scientific">Kitasatospora phosalacinea</name>
    <dbReference type="NCBI Taxonomy" id="2065"/>
    <lineage>
        <taxon>Bacteria</taxon>
        <taxon>Bacillati</taxon>
        <taxon>Actinomycetota</taxon>
        <taxon>Actinomycetes</taxon>
        <taxon>Kitasatosporales</taxon>
        <taxon>Streptomycetaceae</taxon>
        <taxon>Kitasatospora</taxon>
    </lineage>
</organism>
<dbReference type="Gene3D" id="1.20.5.1930">
    <property type="match status" value="1"/>
</dbReference>
<feature type="transmembrane region" description="Helical" evidence="10">
    <location>
        <begin position="180"/>
        <end position="197"/>
    </location>
</feature>
<feature type="region of interest" description="Disordered" evidence="9">
    <location>
        <begin position="1"/>
        <end position="31"/>
    </location>
</feature>
<evidence type="ECO:0000259" key="11">
    <source>
        <dbReference type="SMART" id="SM00387"/>
    </source>
</evidence>
<protein>
    <recommendedName>
        <fullName evidence="2">histidine kinase</fullName>
        <ecNumber evidence="2">2.7.13.3</ecNumber>
    </recommendedName>
</protein>
<keyword evidence="6" id="KW-0418">Kinase</keyword>
<dbReference type="Pfam" id="PF07730">
    <property type="entry name" value="HisKA_3"/>
    <property type="match status" value="1"/>
</dbReference>
<dbReference type="EMBL" id="BSSA01000019">
    <property type="protein sequence ID" value="GLW72670.1"/>
    <property type="molecule type" value="Genomic_DNA"/>
</dbReference>
<evidence type="ECO:0000313" key="12">
    <source>
        <dbReference type="EMBL" id="GLW72670.1"/>
    </source>
</evidence>
<dbReference type="InterPro" id="IPR050482">
    <property type="entry name" value="Sensor_HK_TwoCompSys"/>
</dbReference>
<dbReference type="AlphaFoldDB" id="A0A9W6QA35"/>
<dbReference type="GO" id="GO:0005524">
    <property type="term" value="F:ATP binding"/>
    <property type="evidence" value="ECO:0007669"/>
    <property type="project" value="UniProtKB-KW"/>
</dbReference>
<evidence type="ECO:0000256" key="3">
    <source>
        <dbReference type="ARBA" id="ARBA00022553"/>
    </source>
</evidence>
<evidence type="ECO:0000256" key="6">
    <source>
        <dbReference type="ARBA" id="ARBA00022777"/>
    </source>
</evidence>
<dbReference type="GO" id="GO:0016020">
    <property type="term" value="C:membrane"/>
    <property type="evidence" value="ECO:0007669"/>
    <property type="project" value="InterPro"/>
</dbReference>
<reference evidence="12" key="1">
    <citation type="submission" date="2023-02" db="EMBL/GenBank/DDBJ databases">
        <title>Kitasatospora phosalacinea NBRC 14627.</title>
        <authorList>
            <person name="Ichikawa N."/>
            <person name="Sato H."/>
            <person name="Tonouchi N."/>
        </authorList>
    </citation>
    <scope>NUCLEOTIDE SEQUENCE</scope>
    <source>
        <strain evidence="12">NBRC 14627</strain>
    </source>
</reference>
<evidence type="ECO:0000256" key="7">
    <source>
        <dbReference type="ARBA" id="ARBA00022840"/>
    </source>
</evidence>
<dbReference type="InterPro" id="IPR011712">
    <property type="entry name" value="Sig_transdc_His_kin_sub3_dim/P"/>
</dbReference>
<name>A0A9W6QA35_9ACTN</name>
<sequence length="456" mass="46299">MTPVTTLFTQRSPDLPAGDRPPPTPVDRPGGSAVVGIMTGMGRTAVRPVTAWWAAAGGGRGSARGGPVGGAVLGLFAVLAAVASFAELVAAEGSLPRLAAERAQQTAGGGLLGVQLLFLLGLFGAATALPLLYLRPAAAGPAVTAAVLGTLGAFHTATAVGIATLLLAQYRLGRTGRTPLALGLALPFPVLALAAGADAGTDLRVRLWLLAALAPVAAAAGLHRRSREQRTAHERTRALALGAVAENAARAERARIARELHDVVAHHVSMIAVRAETARLATPDLPAQGAERLLEIGDAARDALAEMRRLLGVLREDDRAEPARAPQPGLADLGGLLAQARRAAGGGTVRLVVRGTPAPLDPGTELAAYRIVQEALTNARRHAPGAAVEVELHHTATALELRVRDHGPGPGGGPSGGHGLTGMRERAAAVGGTLRTGPGPGGGYAVTAHLPRGRAR</sequence>
<dbReference type="SMART" id="SM00387">
    <property type="entry name" value="HATPase_c"/>
    <property type="match status" value="1"/>
</dbReference>
<keyword evidence="8" id="KW-0902">Two-component regulatory system</keyword>
<dbReference type="InterPro" id="IPR003594">
    <property type="entry name" value="HATPase_dom"/>
</dbReference>
<dbReference type="CDD" id="cd16917">
    <property type="entry name" value="HATPase_UhpB-NarQ-NarX-like"/>
    <property type="match status" value="1"/>
</dbReference>
<dbReference type="Proteomes" id="UP001165041">
    <property type="component" value="Unassembled WGS sequence"/>
</dbReference>